<dbReference type="EMBL" id="LWBO01000003">
    <property type="protein sequence ID" value="OQP52929.1"/>
    <property type="molecule type" value="Genomic_DNA"/>
</dbReference>
<organism evidence="2 3">
    <name type="scientific">Niastella koreensis</name>
    <dbReference type="NCBI Taxonomy" id="354356"/>
    <lineage>
        <taxon>Bacteria</taxon>
        <taxon>Pseudomonadati</taxon>
        <taxon>Bacteroidota</taxon>
        <taxon>Chitinophagia</taxon>
        <taxon>Chitinophagales</taxon>
        <taxon>Chitinophagaceae</taxon>
        <taxon>Niastella</taxon>
    </lineage>
</organism>
<comment type="caution">
    <text evidence="2">The sequence shown here is derived from an EMBL/GenBank/DDBJ whole genome shotgun (WGS) entry which is preliminary data.</text>
</comment>
<name>A0ABX3P1Q0_9BACT</name>
<feature type="compositionally biased region" description="Basic and acidic residues" evidence="1">
    <location>
        <begin position="33"/>
        <end position="64"/>
    </location>
</feature>
<accession>A0ABX3P1Q0</accession>
<feature type="region of interest" description="Disordered" evidence="1">
    <location>
        <begin position="24"/>
        <end position="64"/>
    </location>
</feature>
<dbReference type="RefSeq" id="WP_014218542.1">
    <property type="nucleotide sequence ID" value="NZ_LWBO01000003.1"/>
</dbReference>
<protein>
    <submittedName>
        <fullName evidence="2">Uncharacterized protein</fullName>
    </submittedName>
</protein>
<dbReference type="Proteomes" id="UP000192277">
    <property type="component" value="Unassembled WGS sequence"/>
</dbReference>
<gene>
    <name evidence="2" type="ORF">A4D02_21195</name>
</gene>
<keyword evidence="3" id="KW-1185">Reference proteome</keyword>
<sequence length="64" mass="7301">MIRHASLQKVRSNSLKSPARVISMLSAGKNKGQTHESKHGKKTKEESPLFNHERIFKPKEHDPL</sequence>
<evidence type="ECO:0000313" key="2">
    <source>
        <dbReference type="EMBL" id="OQP52929.1"/>
    </source>
</evidence>
<proteinExistence type="predicted"/>
<evidence type="ECO:0000256" key="1">
    <source>
        <dbReference type="SAM" id="MobiDB-lite"/>
    </source>
</evidence>
<reference evidence="2 3" key="1">
    <citation type="submission" date="2016-04" db="EMBL/GenBank/DDBJ databases">
        <authorList>
            <person name="Chen L."/>
            <person name="Zhuang W."/>
            <person name="Wang G."/>
        </authorList>
    </citation>
    <scope>NUCLEOTIDE SEQUENCE [LARGE SCALE GENOMIC DNA]</scope>
    <source>
        <strain evidence="3">GR20</strain>
    </source>
</reference>
<evidence type="ECO:0000313" key="3">
    <source>
        <dbReference type="Proteomes" id="UP000192277"/>
    </source>
</evidence>